<reference evidence="2" key="1">
    <citation type="submission" date="2024-05" db="EMBL/GenBank/DDBJ databases">
        <title>Isolation and characterization of Sporomusa carbonis sp. nov., a carboxydotrophic hydrogenogen in the genus of Sporomusa isolated from a charcoal burning pile.</title>
        <authorList>
            <person name="Boeer T."/>
            <person name="Rosenbaum F."/>
            <person name="Eysell L."/>
            <person name="Mueller V."/>
            <person name="Daniel R."/>
            <person name="Poehlein A."/>
        </authorList>
    </citation>
    <scope>NUCLEOTIDE SEQUENCE [LARGE SCALE GENOMIC DNA]</scope>
    <source>
        <strain evidence="2">DSM 10669</strain>
    </source>
</reference>
<keyword evidence="1" id="KW-0472">Membrane</keyword>
<dbReference type="EMBL" id="CP155573">
    <property type="protein sequence ID" value="XFO68317.1"/>
    <property type="molecule type" value="Genomic_DNA"/>
</dbReference>
<evidence type="ECO:0000313" key="3">
    <source>
        <dbReference type="Proteomes" id="UP000216752"/>
    </source>
</evidence>
<gene>
    <name evidence="2" type="ORF">SPSIL_045400</name>
</gene>
<sequence length="115" mass="13062">MVIRLIGFDKYFKVALRMGTGWAEVWGLVASVDVAAIIAFPLNGVRLFNNCIIDNIVIQLSISGFMVFFHFSDLTENTSGRILVDEKEVVEPGMDRRVVFQEYSLFPWLSVEDNL</sequence>
<evidence type="ECO:0000313" key="2">
    <source>
        <dbReference type="EMBL" id="XFO68317.1"/>
    </source>
</evidence>
<accession>A0ABZ3IRL2</accession>
<feature type="transmembrane region" description="Helical" evidence="1">
    <location>
        <begin position="52"/>
        <end position="71"/>
    </location>
</feature>
<evidence type="ECO:0000256" key="1">
    <source>
        <dbReference type="SAM" id="Phobius"/>
    </source>
</evidence>
<dbReference type="Proteomes" id="UP000216752">
    <property type="component" value="Chromosome"/>
</dbReference>
<feature type="transmembrane region" description="Helical" evidence="1">
    <location>
        <begin position="21"/>
        <end position="40"/>
    </location>
</feature>
<organism evidence="2 3">
    <name type="scientific">Sporomusa silvacetica DSM 10669</name>
    <dbReference type="NCBI Taxonomy" id="1123289"/>
    <lineage>
        <taxon>Bacteria</taxon>
        <taxon>Bacillati</taxon>
        <taxon>Bacillota</taxon>
        <taxon>Negativicutes</taxon>
        <taxon>Selenomonadales</taxon>
        <taxon>Sporomusaceae</taxon>
        <taxon>Sporomusa</taxon>
    </lineage>
</organism>
<keyword evidence="3" id="KW-1185">Reference proteome</keyword>
<protein>
    <submittedName>
        <fullName evidence="2">Uncharacterized protein</fullName>
    </submittedName>
</protein>
<name>A0ABZ3IRL2_9FIRM</name>
<keyword evidence="1" id="KW-0812">Transmembrane</keyword>
<proteinExistence type="predicted"/>
<keyword evidence="1" id="KW-1133">Transmembrane helix</keyword>